<protein>
    <submittedName>
        <fullName evidence="2">Pectate disaccharide-lyase</fullName>
    </submittedName>
</protein>
<comment type="caution">
    <text evidence="2">The sequence shown here is derived from an EMBL/GenBank/DDBJ whole genome shotgun (WGS) entry which is preliminary data.</text>
</comment>
<feature type="compositionally biased region" description="Basic residues" evidence="1">
    <location>
        <begin position="18"/>
        <end position="27"/>
    </location>
</feature>
<reference evidence="2 3" key="1">
    <citation type="journal article" date="2014" name="Environ. Microbiol.">
        <title>The nitrate-ammonifying and nosZ-carrying bacterium Bacillus vireti is a potent source and sink for nitric and nitrous oxide under high nitrate conditions.</title>
        <authorList>
            <person name="Mania D."/>
            <person name="Heylen K."/>
            <person name="van Spanning R.J."/>
            <person name="Frostegard A."/>
        </authorList>
    </citation>
    <scope>NUCLEOTIDE SEQUENCE [LARGE SCALE GENOMIC DNA]</scope>
    <source>
        <strain evidence="2 3">LMG 21834</strain>
    </source>
</reference>
<proteinExistence type="predicted"/>
<dbReference type="InterPro" id="IPR012334">
    <property type="entry name" value="Pectin_lyas_fold"/>
</dbReference>
<evidence type="ECO:0000313" key="2">
    <source>
        <dbReference type="EMBL" id="ETI70170.1"/>
    </source>
</evidence>
<gene>
    <name evidence="2" type="ORF">BAVI_03754</name>
</gene>
<organism evidence="2 3">
    <name type="scientific">Neobacillus vireti LMG 21834</name>
    <dbReference type="NCBI Taxonomy" id="1131730"/>
    <lineage>
        <taxon>Bacteria</taxon>
        <taxon>Bacillati</taxon>
        <taxon>Bacillota</taxon>
        <taxon>Bacilli</taxon>
        <taxon>Bacillales</taxon>
        <taxon>Bacillaceae</taxon>
        <taxon>Neobacillus</taxon>
    </lineage>
</organism>
<evidence type="ECO:0000313" key="3">
    <source>
        <dbReference type="Proteomes" id="UP000018877"/>
    </source>
</evidence>
<feature type="region of interest" description="Disordered" evidence="1">
    <location>
        <begin position="17"/>
        <end position="61"/>
    </location>
</feature>
<feature type="compositionally biased region" description="Polar residues" evidence="1">
    <location>
        <begin position="49"/>
        <end position="60"/>
    </location>
</feature>
<dbReference type="EMBL" id="ALAN01000026">
    <property type="protein sequence ID" value="ETI70170.1"/>
    <property type="molecule type" value="Genomic_DNA"/>
</dbReference>
<dbReference type="Gene3D" id="2.160.20.10">
    <property type="entry name" value="Single-stranded right-handed beta-helix, Pectin lyase-like"/>
    <property type="match status" value="1"/>
</dbReference>
<dbReference type="AlphaFoldDB" id="A0AB94IST4"/>
<accession>A0AB94IST4</accession>
<sequence>MPVGVGKNISQALWKVHSAQRSRKKHMTGTLGGSQCPKGQEKTYDGHSGSDTGLQISGSGTDPDLWPKYNLILNCESHDNRDPRDEDADGFAAKLGVG</sequence>
<dbReference type="Proteomes" id="UP000018877">
    <property type="component" value="Unassembled WGS sequence"/>
</dbReference>
<name>A0AB94IST4_9BACI</name>
<keyword evidence="3" id="KW-1185">Reference proteome</keyword>
<feature type="region of interest" description="Disordered" evidence="1">
    <location>
        <begin position="77"/>
        <end position="98"/>
    </location>
</feature>
<evidence type="ECO:0000256" key="1">
    <source>
        <dbReference type="SAM" id="MobiDB-lite"/>
    </source>
</evidence>